<keyword evidence="5" id="KW-1185">Reference proteome</keyword>
<dbReference type="InParanoid" id="D1C9F7"/>
<dbReference type="eggNOG" id="COG0745">
    <property type="taxonomic scope" value="Bacteria"/>
</dbReference>
<dbReference type="PANTHER" id="PTHR44591">
    <property type="entry name" value="STRESS RESPONSE REGULATOR PROTEIN 1"/>
    <property type="match status" value="1"/>
</dbReference>
<dbReference type="RefSeq" id="WP_012873485.1">
    <property type="nucleotide sequence ID" value="NC_013524.1"/>
</dbReference>
<dbReference type="Proteomes" id="UP000002027">
    <property type="component" value="Chromosome 2"/>
</dbReference>
<accession>D1C9F7</accession>
<evidence type="ECO:0000259" key="3">
    <source>
        <dbReference type="PROSITE" id="PS50110"/>
    </source>
</evidence>
<dbReference type="GO" id="GO:0000160">
    <property type="term" value="P:phosphorelay signal transduction system"/>
    <property type="evidence" value="ECO:0007669"/>
    <property type="project" value="InterPro"/>
</dbReference>
<reference evidence="5" key="1">
    <citation type="submission" date="2009-11" db="EMBL/GenBank/DDBJ databases">
        <title>The complete chromosome 2 of Sphaerobacter thermophilus DSM 20745.</title>
        <authorList>
            <person name="Lucas S."/>
            <person name="Copeland A."/>
            <person name="Lapidus A."/>
            <person name="Glavina del Rio T."/>
            <person name="Dalin E."/>
            <person name="Tice H."/>
            <person name="Bruce D."/>
            <person name="Goodwin L."/>
            <person name="Pitluck S."/>
            <person name="Kyrpides N."/>
            <person name="Mavromatis K."/>
            <person name="Ivanova N."/>
            <person name="Mikhailova N."/>
            <person name="LaButti K.M."/>
            <person name="Clum A."/>
            <person name="Sun H.I."/>
            <person name="Brettin T."/>
            <person name="Detter J.C."/>
            <person name="Han C."/>
            <person name="Larimer F."/>
            <person name="Land M."/>
            <person name="Hauser L."/>
            <person name="Markowitz V."/>
            <person name="Cheng J.F."/>
            <person name="Hugenholtz P."/>
            <person name="Woyke T."/>
            <person name="Wu D."/>
            <person name="Steenblock K."/>
            <person name="Schneider S."/>
            <person name="Pukall R."/>
            <person name="Goeker M."/>
            <person name="Klenk H.P."/>
            <person name="Eisen J.A."/>
        </authorList>
    </citation>
    <scope>NUCLEOTIDE SEQUENCE [LARGE SCALE GENOMIC DNA]</scope>
    <source>
        <strain evidence="5">ATCC 49802 / DSM 20745 / S 6022</strain>
    </source>
</reference>
<dbReference type="PROSITE" id="PS50110">
    <property type="entry name" value="RESPONSE_REGULATORY"/>
    <property type="match status" value="1"/>
</dbReference>
<dbReference type="Pfam" id="PF00072">
    <property type="entry name" value="Response_reg"/>
    <property type="match status" value="1"/>
</dbReference>
<dbReference type="PANTHER" id="PTHR44591:SF23">
    <property type="entry name" value="CHEY SUBFAMILY"/>
    <property type="match status" value="1"/>
</dbReference>
<dbReference type="InterPro" id="IPR050595">
    <property type="entry name" value="Bact_response_regulator"/>
</dbReference>
<dbReference type="SUPFAM" id="SSF52172">
    <property type="entry name" value="CheY-like"/>
    <property type="match status" value="1"/>
</dbReference>
<dbReference type="InterPro" id="IPR011006">
    <property type="entry name" value="CheY-like_superfamily"/>
</dbReference>
<keyword evidence="1 2" id="KW-0597">Phosphoprotein</keyword>
<protein>
    <submittedName>
        <fullName evidence="4">Response regulator receiver protein</fullName>
    </submittedName>
</protein>
<dbReference type="EMBL" id="CP001824">
    <property type="protein sequence ID" value="ACZ40450.1"/>
    <property type="molecule type" value="Genomic_DNA"/>
</dbReference>
<dbReference type="KEGG" id="sti:Sthe_3049"/>
<evidence type="ECO:0000313" key="5">
    <source>
        <dbReference type="Proteomes" id="UP000002027"/>
    </source>
</evidence>
<dbReference type="AlphaFoldDB" id="D1C9F7"/>
<evidence type="ECO:0000256" key="2">
    <source>
        <dbReference type="PROSITE-ProRule" id="PRU00169"/>
    </source>
</evidence>
<evidence type="ECO:0000256" key="1">
    <source>
        <dbReference type="ARBA" id="ARBA00022553"/>
    </source>
</evidence>
<dbReference type="Gene3D" id="3.40.50.2300">
    <property type="match status" value="1"/>
</dbReference>
<name>D1C9F7_SPHTD</name>
<evidence type="ECO:0000313" key="4">
    <source>
        <dbReference type="EMBL" id="ACZ40450.1"/>
    </source>
</evidence>
<dbReference type="STRING" id="479434.Sthe_3049"/>
<sequence length="125" mass="12971">MARILIVEDDPAIQSFLVETLRAAGHDMLVAGDGQTGVTLAQEAHPDLVLMDLQLPVLDGAAATRLLKSDPATGDIRIIAMSAAATFHLDPALLPADGMLEKPFDLDVLLGAIHGQLVTAGVASP</sequence>
<reference evidence="4 5" key="2">
    <citation type="journal article" date="2010" name="Stand. Genomic Sci.">
        <title>Complete genome sequence of Desulfohalobium retbaense type strain (HR(100)).</title>
        <authorList>
            <person name="Spring S."/>
            <person name="Nolan M."/>
            <person name="Lapidus A."/>
            <person name="Glavina Del Rio T."/>
            <person name="Copeland A."/>
            <person name="Tice H."/>
            <person name="Cheng J.F."/>
            <person name="Lucas S."/>
            <person name="Land M."/>
            <person name="Chen F."/>
            <person name="Bruce D."/>
            <person name="Goodwin L."/>
            <person name="Pitluck S."/>
            <person name="Ivanova N."/>
            <person name="Mavromatis K."/>
            <person name="Mikhailova N."/>
            <person name="Pati A."/>
            <person name="Chen A."/>
            <person name="Palaniappan K."/>
            <person name="Hauser L."/>
            <person name="Chang Y.J."/>
            <person name="Jeffries C.D."/>
            <person name="Munk C."/>
            <person name="Kiss H."/>
            <person name="Chain P."/>
            <person name="Han C."/>
            <person name="Brettin T."/>
            <person name="Detter J.C."/>
            <person name="Schuler E."/>
            <person name="Goker M."/>
            <person name="Rohde M."/>
            <person name="Bristow J."/>
            <person name="Eisen J.A."/>
            <person name="Markowitz V."/>
            <person name="Hugenholtz P."/>
            <person name="Kyrpides N.C."/>
            <person name="Klenk H.P."/>
        </authorList>
    </citation>
    <scope>NUCLEOTIDE SEQUENCE [LARGE SCALE GENOMIC DNA]</scope>
    <source>
        <strain evidence="5">ATCC 49802 / DSM 20745 / S 6022</strain>
    </source>
</reference>
<dbReference type="OrthoDB" id="9802491at2"/>
<dbReference type="HOGENOM" id="CLU_000445_69_17_0"/>
<feature type="modified residue" description="4-aspartylphosphate" evidence="2">
    <location>
        <position position="52"/>
    </location>
</feature>
<feature type="domain" description="Response regulatory" evidence="3">
    <location>
        <begin position="3"/>
        <end position="117"/>
    </location>
</feature>
<proteinExistence type="predicted"/>
<dbReference type="SMART" id="SM00448">
    <property type="entry name" value="REC"/>
    <property type="match status" value="1"/>
</dbReference>
<gene>
    <name evidence="4" type="ordered locus">Sthe_3049</name>
</gene>
<organism evidence="4 5">
    <name type="scientific">Sphaerobacter thermophilus (strain ATCC 49802 / DSM 20745 / KCCM 41009 / NCIMB 13125 / S 6022)</name>
    <dbReference type="NCBI Taxonomy" id="479434"/>
    <lineage>
        <taxon>Bacteria</taxon>
        <taxon>Pseudomonadati</taxon>
        <taxon>Thermomicrobiota</taxon>
        <taxon>Thermomicrobia</taxon>
        <taxon>Sphaerobacterales</taxon>
        <taxon>Sphaerobacterineae</taxon>
        <taxon>Sphaerobacteraceae</taxon>
        <taxon>Sphaerobacter</taxon>
    </lineage>
</organism>
<dbReference type="InterPro" id="IPR001789">
    <property type="entry name" value="Sig_transdc_resp-reg_receiver"/>
</dbReference>